<dbReference type="InParanoid" id="A0A0P0VGM4"/>
<dbReference type="AlphaFoldDB" id="A0A0P0VGM4"/>
<reference evidence="3" key="1">
    <citation type="journal article" date="2005" name="Nature">
        <title>The map-based sequence of the rice genome.</title>
        <authorList>
            <consortium name="International rice genome sequencing project (IRGSP)"/>
            <person name="Matsumoto T."/>
            <person name="Wu J."/>
            <person name="Kanamori H."/>
            <person name="Katayose Y."/>
            <person name="Fujisawa M."/>
            <person name="Namiki N."/>
            <person name="Mizuno H."/>
            <person name="Yamamoto K."/>
            <person name="Antonio B.A."/>
            <person name="Baba T."/>
            <person name="Sakata K."/>
            <person name="Nagamura Y."/>
            <person name="Aoki H."/>
            <person name="Arikawa K."/>
            <person name="Arita K."/>
            <person name="Bito T."/>
            <person name="Chiden Y."/>
            <person name="Fujitsuka N."/>
            <person name="Fukunaka R."/>
            <person name="Hamada M."/>
            <person name="Harada C."/>
            <person name="Hayashi A."/>
            <person name="Hijishita S."/>
            <person name="Honda M."/>
            <person name="Hosokawa S."/>
            <person name="Ichikawa Y."/>
            <person name="Idonuma A."/>
            <person name="Iijima M."/>
            <person name="Ikeda M."/>
            <person name="Ikeno M."/>
            <person name="Ito K."/>
            <person name="Ito S."/>
            <person name="Ito T."/>
            <person name="Ito Y."/>
            <person name="Ito Y."/>
            <person name="Iwabuchi A."/>
            <person name="Kamiya K."/>
            <person name="Karasawa W."/>
            <person name="Kurita K."/>
            <person name="Katagiri S."/>
            <person name="Kikuta A."/>
            <person name="Kobayashi H."/>
            <person name="Kobayashi N."/>
            <person name="Machita K."/>
            <person name="Maehara T."/>
            <person name="Masukawa M."/>
            <person name="Mizubayashi T."/>
            <person name="Mukai Y."/>
            <person name="Nagasaki H."/>
            <person name="Nagata Y."/>
            <person name="Naito S."/>
            <person name="Nakashima M."/>
            <person name="Nakama Y."/>
            <person name="Nakamichi Y."/>
            <person name="Nakamura M."/>
            <person name="Meguro A."/>
            <person name="Negishi M."/>
            <person name="Ohta I."/>
            <person name="Ohta T."/>
            <person name="Okamoto M."/>
            <person name="Ono N."/>
            <person name="Saji S."/>
            <person name="Sakaguchi M."/>
            <person name="Sakai K."/>
            <person name="Shibata M."/>
            <person name="Shimokawa T."/>
            <person name="Song J."/>
            <person name="Takazaki Y."/>
            <person name="Terasawa K."/>
            <person name="Tsugane M."/>
            <person name="Tsuji K."/>
            <person name="Ueda S."/>
            <person name="Waki K."/>
            <person name="Yamagata H."/>
            <person name="Yamamoto M."/>
            <person name="Yamamoto S."/>
            <person name="Yamane H."/>
            <person name="Yoshiki S."/>
            <person name="Yoshihara R."/>
            <person name="Yukawa K."/>
            <person name="Zhong H."/>
            <person name="Yano M."/>
            <person name="Yuan Q."/>
            <person name="Ouyang S."/>
            <person name="Liu J."/>
            <person name="Jones K.M."/>
            <person name="Gansberger K."/>
            <person name="Moffat K."/>
            <person name="Hill J."/>
            <person name="Bera J."/>
            <person name="Fadrosh D."/>
            <person name="Jin S."/>
            <person name="Johri S."/>
            <person name="Kim M."/>
            <person name="Overton L."/>
            <person name="Reardon M."/>
            <person name="Tsitrin T."/>
            <person name="Vuong H."/>
            <person name="Weaver B."/>
            <person name="Ciecko A."/>
            <person name="Tallon L."/>
            <person name="Jackson J."/>
            <person name="Pai G."/>
            <person name="Aken S.V."/>
            <person name="Utterback T."/>
            <person name="Reidmuller S."/>
            <person name="Feldblyum T."/>
            <person name="Hsiao J."/>
            <person name="Zismann V."/>
            <person name="Iobst S."/>
            <person name="de Vazeille A.R."/>
            <person name="Buell C.R."/>
            <person name="Ying K."/>
            <person name="Li Y."/>
            <person name="Lu T."/>
            <person name="Huang Y."/>
            <person name="Zhao Q."/>
            <person name="Feng Q."/>
            <person name="Zhang L."/>
            <person name="Zhu J."/>
            <person name="Weng Q."/>
            <person name="Mu J."/>
            <person name="Lu Y."/>
            <person name="Fan D."/>
            <person name="Liu Y."/>
            <person name="Guan J."/>
            <person name="Zhang Y."/>
            <person name="Yu S."/>
            <person name="Liu X."/>
            <person name="Zhang Y."/>
            <person name="Hong G."/>
            <person name="Han B."/>
            <person name="Choisne N."/>
            <person name="Demange N."/>
            <person name="Orjeda G."/>
            <person name="Samain S."/>
            <person name="Cattolico L."/>
            <person name="Pelletier E."/>
            <person name="Couloux A."/>
            <person name="Segurens B."/>
            <person name="Wincker P."/>
            <person name="D'Hont A."/>
            <person name="Scarpelli C."/>
            <person name="Weissenbach J."/>
            <person name="Salanoubat M."/>
            <person name="Quetier F."/>
            <person name="Yu Y."/>
            <person name="Kim H.R."/>
            <person name="Rambo T."/>
            <person name="Currie J."/>
            <person name="Collura K."/>
            <person name="Luo M."/>
            <person name="Yang T."/>
            <person name="Ammiraju J.S.S."/>
            <person name="Engler F."/>
            <person name="Soderlund C."/>
            <person name="Wing R.A."/>
            <person name="Palmer L.E."/>
            <person name="de la Bastide M."/>
            <person name="Spiegel L."/>
            <person name="Nascimento L."/>
            <person name="Zutavern T."/>
            <person name="O'Shaughnessy A."/>
            <person name="Dike S."/>
            <person name="Dedhia N."/>
            <person name="Preston R."/>
            <person name="Balija V."/>
            <person name="McCombie W.R."/>
            <person name="Chow T."/>
            <person name="Chen H."/>
            <person name="Chung M."/>
            <person name="Chen C."/>
            <person name="Shaw J."/>
            <person name="Wu H."/>
            <person name="Hsiao K."/>
            <person name="Chao Y."/>
            <person name="Chu M."/>
            <person name="Cheng C."/>
            <person name="Hour A."/>
            <person name="Lee P."/>
            <person name="Lin S."/>
            <person name="Lin Y."/>
            <person name="Liou J."/>
            <person name="Liu S."/>
            <person name="Hsing Y."/>
            <person name="Raghuvanshi S."/>
            <person name="Mohanty A."/>
            <person name="Bharti A.K."/>
            <person name="Gaur A."/>
            <person name="Gupta V."/>
            <person name="Kumar D."/>
            <person name="Ravi V."/>
            <person name="Vij S."/>
            <person name="Kapur A."/>
            <person name="Khurana P."/>
            <person name="Khurana P."/>
            <person name="Khurana J.P."/>
            <person name="Tyagi A.K."/>
            <person name="Gaikwad K."/>
            <person name="Singh A."/>
            <person name="Dalal V."/>
            <person name="Srivastava S."/>
            <person name="Dixit A."/>
            <person name="Pal A.K."/>
            <person name="Ghazi I.A."/>
            <person name="Yadav M."/>
            <person name="Pandit A."/>
            <person name="Bhargava A."/>
            <person name="Sureshbabu K."/>
            <person name="Batra K."/>
            <person name="Sharma T.R."/>
            <person name="Mohapatra T."/>
            <person name="Singh N.K."/>
            <person name="Messing J."/>
            <person name="Nelson A.B."/>
            <person name="Fuks G."/>
            <person name="Kavchok S."/>
            <person name="Keizer G."/>
            <person name="Linton E."/>
            <person name="Llaca V."/>
            <person name="Song R."/>
            <person name="Tanyolac B."/>
            <person name="Young S."/>
            <person name="Ho-Il K."/>
            <person name="Hahn J.H."/>
            <person name="Sangsakoo G."/>
            <person name="Vanavichit A."/>
            <person name="de Mattos Luiz.A.T."/>
            <person name="Zimmer P.D."/>
            <person name="Malone G."/>
            <person name="Dellagostin O."/>
            <person name="de Oliveira A.C."/>
            <person name="Bevan M."/>
            <person name="Bancroft I."/>
            <person name="Minx P."/>
            <person name="Cordum H."/>
            <person name="Wilson R."/>
            <person name="Cheng Z."/>
            <person name="Jin W."/>
            <person name="Jiang J."/>
            <person name="Leong S.A."/>
            <person name="Iwama H."/>
            <person name="Gojobori T."/>
            <person name="Itoh T."/>
            <person name="Niimura Y."/>
            <person name="Fujii Y."/>
            <person name="Habara T."/>
            <person name="Sakai H."/>
            <person name="Sato Y."/>
            <person name="Wilson G."/>
            <person name="Kumar K."/>
            <person name="McCouch S."/>
            <person name="Juretic N."/>
            <person name="Hoen D."/>
            <person name="Wright S."/>
            <person name="Bruskiewich R."/>
            <person name="Bureau T."/>
            <person name="Miyao A."/>
            <person name="Hirochika H."/>
            <person name="Nishikawa T."/>
            <person name="Kadowaki K."/>
            <person name="Sugiura M."/>
            <person name="Burr B."/>
            <person name="Sasaki T."/>
        </authorList>
    </citation>
    <scope>NUCLEOTIDE SEQUENCE [LARGE SCALE GENOMIC DNA]</scope>
    <source>
        <strain evidence="3">cv. Nipponbare</strain>
    </source>
</reference>
<proteinExistence type="predicted"/>
<name>A0A0P0VGM4_ORYSJ</name>
<feature type="region of interest" description="Disordered" evidence="1">
    <location>
        <begin position="1"/>
        <end position="43"/>
    </location>
</feature>
<protein>
    <submittedName>
        <fullName evidence="2">Os02g0218100 protein</fullName>
    </submittedName>
</protein>
<feature type="compositionally biased region" description="Basic and acidic residues" evidence="1">
    <location>
        <begin position="7"/>
        <end position="26"/>
    </location>
</feature>
<feature type="compositionally biased region" description="Basic residues" evidence="1">
    <location>
        <begin position="33"/>
        <end position="43"/>
    </location>
</feature>
<feature type="compositionally biased region" description="Basic and acidic residues" evidence="1">
    <location>
        <begin position="85"/>
        <end position="106"/>
    </location>
</feature>
<evidence type="ECO:0000313" key="2">
    <source>
        <dbReference type="EMBL" id="BAS77670.1"/>
    </source>
</evidence>
<dbReference type="EMBL" id="AP014958">
    <property type="protein sequence ID" value="BAS77670.1"/>
    <property type="molecule type" value="Genomic_DNA"/>
</dbReference>
<evidence type="ECO:0000313" key="3">
    <source>
        <dbReference type="Proteomes" id="UP000059680"/>
    </source>
</evidence>
<reference evidence="2 3" key="2">
    <citation type="journal article" date="2013" name="Plant Cell Physiol.">
        <title>Rice Annotation Project Database (RAP-DB): an integrative and interactive database for rice genomics.</title>
        <authorList>
            <person name="Sakai H."/>
            <person name="Lee S.S."/>
            <person name="Tanaka T."/>
            <person name="Numa H."/>
            <person name="Kim J."/>
            <person name="Kawahara Y."/>
            <person name="Wakimoto H."/>
            <person name="Yang C.C."/>
            <person name="Iwamoto M."/>
            <person name="Abe T."/>
            <person name="Yamada Y."/>
            <person name="Muto A."/>
            <person name="Inokuchi H."/>
            <person name="Ikemura T."/>
            <person name="Matsumoto T."/>
            <person name="Sasaki T."/>
            <person name="Itoh T."/>
        </authorList>
    </citation>
    <scope>NUCLEOTIDE SEQUENCE [LARGE SCALE GENOMIC DNA]</scope>
    <source>
        <strain evidence="3">cv. Nipponbare</strain>
    </source>
</reference>
<keyword evidence="3" id="KW-1185">Reference proteome</keyword>
<gene>
    <name evidence="2" type="ordered locus">Os02g0218100</name>
    <name evidence="2" type="ORF">OSNPB_020218100</name>
</gene>
<evidence type="ECO:0000256" key="1">
    <source>
        <dbReference type="SAM" id="MobiDB-lite"/>
    </source>
</evidence>
<feature type="region of interest" description="Disordered" evidence="1">
    <location>
        <begin position="71"/>
        <end position="107"/>
    </location>
</feature>
<dbReference type="PaxDb" id="39947-A0A0P0VGM4"/>
<sequence>MVRRRGGMMEERRRGMTMRRPNDEGRSTGWPEKRRRMVTRRPVMRGWMTMRSLATRGCAVRRLTTWAYDKAGGNEMTSDEDANDEGARARNKAGGDDGAHNEEANKMGRCNRRLGMVGWGLGTRDNDSGMVEEDLGIG</sequence>
<reference evidence="2 3" key="3">
    <citation type="journal article" date="2013" name="Rice">
        <title>Improvement of the Oryza sativa Nipponbare reference genome using next generation sequence and optical map data.</title>
        <authorList>
            <person name="Kawahara Y."/>
            <person name="de la Bastide M."/>
            <person name="Hamilton J.P."/>
            <person name="Kanamori H."/>
            <person name="McCombie W.R."/>
            <person name="Ouyang S."/>
            <person name="Schwartz D.C."/>
            <person name="Tanaka T."/>
            <person name="Wu J."/>
            <person name="Zhou S."/>
            <person name="Childs K.L."/>
            <person name="Davidson R.M."/>
            <person name="Lin H."/>
            <person name="Quesada-Ocampo L."/>
            <person name="Vaillancourt B."/>
            <person name="Sakai H."/>
            <person name="Lee S.S."/>
            <person name="Kim J."/>
            <person name="Numa H."/>
            <person name="Itoh T."/>
            <person name="Buell C.R."/>
            <person name="Matsumoto T."/>
        </authorList>
    </citation>
    <scope>NUCLEOTIDE SEQUENCE [LARGE SCALE GENOMIC DNA]</scope>
    <source>
        <strain evidence="3">cv. Nipponbare</strain>
    </source>
</reference>
<dbReference type="Proteomes" id="UP000059680">
    <property type="component" value="Chromosome 2"/>
</dbReference>
<organism evidence="2 3">
    <name type="scientific">Oryza sativa subsp. japonica</name>
    <name type="common">Rice</name>
    <dbReference type="NCBI Taxonomy" id="39947"/>
    <lineage>
        <taxon>Eukaryota</taxon>
        <taxon>Viridiplantae</taxon>
        <taxon>Streptophyta</taxon>
        <taxon>Embryophyta</taxon>
        <taxon>Tracheophyta</taxon>
        <taxon>Spermatophyta</taxon>
        <taxon>Magnoliopsida</taxon>
        <taxon>Liliopsida</taxon>
        <taxon>Poales</taxon>
        <taxon>Poaceae</taxon>
        <taxon>BOP clade</taxon>
        <taxon>Oryzoideae</taxon>
        <taxon>Oryzeae</taxon>
        <taxon>Oryzinae</taxon>
        <taxon>Oryza</taxon>
        <taxon>Oryza sativa</taxon>
    </lineage>
</organism>
<accession>A0A0P0VGM4</accession>